<proteinExistence type="predicted"/>
<feature type="transmembrane region" description="Helical" evidence="1">
    <location>
        <begin position="305"/>
        <end position="323"/>
    </location>
</feature>
<reference evidence="4" key="2">
    <citation type="submission" date="2025-09" db="UniProtKB">
        <authorList>
            <consortium name="Ensembl"/>
        </authorList>
    </citation>
    <scope>IDENTIFICATION</scope>
</reference>
<organism evidence="4 5">
    <name type="scientific">Oncorhynchus mykiss</name>
    <name type="common">Rainbow trout</name>
    <name type="synonym">Salmo gairdneri</name>
    <dbReference type="NCBI Taxonomy" id="8022"/>
    <lineage>
        <taxon>Eukaryota</taxon>
        <taxon>Metazoa</taxon>
        <taxon>Chordata</taxon>
        <taxon>Craniata</taxon>
        <taxon>Vertebrata</taxon>
        <taxon>Euteleostomi</taxon>
        <taxon>Actinopterygii</taxon>
        <taxon>Neopterygii</taxon>
        <taxon>Teleostei</taxon>
        <taxon>Protacanthopterygii</taxon>
        <taxon>Salmoniformes</taxon>
        <taxon>Salmonidae</taxon>
        <taxon>Salmoninae</taxon>
        <taxon>Oncorhynchus</taxon>
    </lineage>
</organism>
<keyword evidence="1" id="KW-1133">Transmembrane helix</keyword>
<feature type="chain" id="PRO_5035455834" description="Heparan-alpha-glucosaminide N-acetyltransferase catalytic domain-containing protein" evidence="2">
    <location>
        <begin position="17"/>
        <end position="575"/>
    </location>
</feature>
<keyword evidence="5" id="KW-1185">Reference proteome</keyword>
<gene>
    <name evidence="4" type="primary">LOC110515920</name>
</gene>
<evidence type="ECO:0000259" key="3">
    <source>
        <dbReference type="Pfam" id="PF07786"/>
    </source>
</evidence>
<feature type="transmembrane region" description="Helical" evidence="1">
    <location>
        <begin position="415"/>
        <end position="436"/>
    </location>
</feature>
<feature type="transmembrane region" description="Helical" evidence="1">
    <location>
        <begin position="330"/>
        <end position="352"/>
    </location>
</feature>
<feature type="signal peptide" evidence="2">
    <location>
        <begin position="1"/>
        <end position="16"/>
    </location>
</feature>
<dbReference type="PANTHER" id="PTHR31061:SF37">
    <property type="entry name" value="HEPARAN-ALPHA-GLUCOSAMINIDE N-ACETYLTRANSFERASE"/>
    <property type="match status" value="1"/>
</dbReference>
<protein>
    <recommendedName>
        <fullName evidence="3">Heparan-alpha-glucosaminide N-acetyltransferase catalytic domain-containing protein</fullName>
    </recommendedName>
</protein>
<dbReference type="InterPro" id="IPR012429">
    <property type="entry name" value="HGSNAT_cat"/>
</dbReference>
<keyword evidence="1" id="KW-0472">Membrane</keyword>
<feature type="transmembrane region" description="Helical" evidence="1">
    <location>
        <begin position="233"/>
        <end position="254"/>
    </location>
</feature>
<feature type="transmembrane region" description="Helical" evidence="1">
    <location>
        <begin position="481"/>
        <end position="500"/>
    </location>
</feature>
<keyword evidence="1" id="KW-0812">Transmembrane</keyword>
<feature type="domain" description="Heparan-alpha-glucosaminide N-acetyltransferase catalytic" evidence="3">
    <location>
        <begin position="191"/>
        <end position="349"/>
    </location>
</feature>
<evidence type="ECO:0000256" key="1">
    <source>
        <dbReference type="SAM" id="Phobius"/>
    </source>
</evidence>
<sequence length="575" mass="64209">MCVSLCLSLCLSVCLSLSLCLCVCSPVCHPRHKTAVVKMDEASLTVNNELDAEMVVSWLSDHCYQCVYQPLGVVPAGPGPGLTSSMDFTVGTQHGITLQLNSSPVSLELCTVHYHFWEHGNYSLWVKNLNDSSVVNCSMITDTETVNSYLREYSLTHSLTHSLTNDLGFPCRTVETATDTILPGPATPSRRLRSLDTFRGLSLVVMVFVNYGGGRYWFFRHESWNGLTVADLVFPWFVFIMGTSISLSVSSALRCGLSRFSLFTKAVWRSVQLFLIGLLIINPNYCQGPLSWDSLRIPGVLQRLAFSYLVVVSLDLCVAWNSLDNLPFLLYWPAWLCVVVLETVWLCLTFLLPVPDCPSGYLGPGGIGDMGQYPNCTGGAAGYVDRWLLGENHIYQTPSSRVIYKSHLPFDPEGVLGSINSVLMAFLGLQVTAIIIHYLALSAVSLVSFFCCLSGIISAVLTKCSLNEGFIPINKNLWSLSYVTTLACFALLLLVLIYYTVDVKRWWSGAPFYYPGMNSILVYVGHEVLEEYFPFRWRMTDSQSHAEHLTQNLLATSCWVLISFLLYRKNIFWKI</sequence>
<keyword evidence="2" id="KW-0732">Signal</keyword>
<dbReference type="Proteomes" id="UP000694395">
    <property type="component" value="Unassembled WGS sequence"/>
</dbReference>
<feature type="transmembrane region" description="Helical" evidence="1">
    <location>
        <begin position="512"/>
        <end position="529"/>
    </location>
</feature>
<name>A0A8K9X350_ONCMY</name>
<feature type="transmembrane region" description="Helical" evidence="1">
    <location>
        <begin position="443"/>
        <end position="461"/>
    </location>
</feature>
<dbReference type="Pfam" id="PF07786">
    <property type="entry name" value="HGSNAT_cat"/>
    <property type="match status" value="1"/>
</dbReference>
<evidence type="ECO:0000256" key="2">
    <source>
        <dbReference type="SAM" id="SignalP"/>
    </source>
</evidence>
<accession>A0A8K9X350</accession>
<evidence type="ECO:0000313" key="5">
    <source>
        <dbReference type="Proteomes" id="UP000694395"/>
    </source>
</evidence>
<feature type="transmembrane region" description="Helical" evidence="1">
    <location>
        <begin position="266"/>
        <end position="285"/>
    </location>
</feature>
<dbReference type="Ensembl" id="ENSOMYT00000164298.1">
    <property type="protein sequence ID" value="ENSOMYP00000127150.1"/>
    <property type="gene ID" value="ENSOMYG00000065159.1"/>
</dbReference>
<dbReference type="PANTHER" id="PTHR31061">
    <property type="entry name" value="LD22376P"/>
    <property type="match status" value="1"/>
</dbReference>
<evidence type="ECO:0000313" key="4">
    <source>
        <dbReference type="Ensembl" id="ENSOMYP00000127150.1"/>
    </source>
</evidence>
<feature type="transmembrane region" description="Helical" evidence="1">
    <location>
        <begin position="549"/>
        <end position="567"/>
    </location>
</feature>
<reference evidence="4" key="1">
    <citation type="submission" date="2025-08" db="UniProtKB">
        <authorList>
            <consortium name="Ensembl"/>
        </authorList>
    </citation>
    <scope>IDENTIFICATION</scope>
</reference>
<dbReference type="GeneTree" id="ENSGT00390000001491"/>
<dbReference type="AlphaFoldDB" id="A0A8K9X350"/>